<keyword evidence="4" id="KW-1185">Reference proteome</keyword>
<evidence type="ECO:0000313" key="4">
    <source>
        <dbReference type="Proteomes" id="UP000014155"/>
    </source>
</evidence>
<dbReference type="PATRIC" id="fig|1195236.3.peg.354"/>
<dbReference type="AlphaFoldDB" id="S0FUB8"/>
<dbReference type="eggNOG" id="ENOG5030F8F">
    <property type="taxonomic scope" value="Bacteria"/>
</dbReference>
<keyword evidence="1" id="KW-1133">Transmembrane helix</keyword>
<evidence type="ECO:0000313" key="3">
    <source>
        <dbReference type="EMBL" id="EMS73911.1"/>
    </source>
</evidence>
<gene>
    <name evidence="3" type="ORF">CTER_5552</name>
</gene>
<dbReference type="InterPro" id="IPR012495">
    <property type="entry name" value="TadE-like_dom"/>
</dbReference>
<proteinExistence type="predicted"/>
<accession>S0FUB8</accession>
<keyword evidence="1" id="KW-0812">Transmembrane</keyword>
<feature type="domain" description="TadE-like" evidence="2">
    <location>
        <begin position="19"/>
        <end position="59"/>
    </location>
</feature>
<feature type="transmembrane region" description="Helical" evidence="1">
    <location>
        <begin position="21"/>
        <end position="50"/>
    </location>
</feature>
<dbReference type="STRING" id="1195236.CTER_5552"/>
<evidence type="ECO:0000256" key="1">
    <source>
        <dbReference type="SAM" id="Phobius"/>
    </source>
</evidence>
<keyword evidence="1" id="KW-0472">Membrane</keyword>
<reference evidence="3 4" key="1">
    <citation type="journal article" date="2013" name="Genome Announc.">
        <title>Draft Genome Sequence of the Cellulolytic, Mesophilic, Anaerobic Bacterium Clostridium termitidis Strain CT1112 (DSM 5398).</title>
        <authorList>
            <person name="Lal S."/>
            <person name="Ramachandran U."/>
            <person name="Zhang X."/>
            <person name="Munir R."/>
            <person name="Sparling R."/>
            <person name="Levin D.B."/>
        </authorList>
    </citation>
    <scope>NUCLEOTIDE SEQUENCE [LARGE SCALE GENOMIC DNA]</scope>
    <source>
        <strain evidence="3 4">CT1112</strain>
    </source>
</reference>
<sequence>MKQVLNKIKSMVLCFNKKGSFTVEASIVFSLVFLLMVVLVYCFIIMYQYISLQSAASEASNRGAAYYVKQFKSNSQWPPQTNLYWRIFDSNTAVKKGSIETYTLTGLEPSIINSGKTAKIDTHYSLLINQLKVGIEENYPLPAGKLLAIFGISPQLAIRAEISTPLEDNAEFVRNLDMVIDIKNCMVNSDNKWIGTGSEVNEIIGKLLKKH</sequence>
<dbReference type="EMBL" id="AORV01000010">
    <property type="protein sequence ID" value="EMS73911.1"/>
    <property type="molecule type" value="Genomic_DNA"/>
</dbReference>
<dbReference type="RefSeq" id="WP_004623241.1">
    <property type="nucleotide sequence ID" value="NZ_AORV01000010.1"/>
</dbReference>
<evidence type="ECO:0000259" key="2">
    <source>
        <dbReference type="Pfam" id="PF07811"/>
    </source>
</evidence>
<dbReference type="Proteomes" id="UP000014155">
    <property type="component" value="Unassembled WGS sequence"/>
</dbReference>
<comment type="caution">
    <text evidence="3">The sequence shown here is derived from an EMBL/GenBank/DDBJ whole genome shotgun (WGS) entry which is preliminary data.</text>
</comment>
<dbReference type="Pfam" id="PF07811">
    <property type="entry name" value="TadE"/>
    <property type="match status" value="1"/>
</dbReference>
<organism evidence="3 4">
    <name type="scientific">Ruminiclostridium cellobioparum subsp. termitidis CT1112</name>
    <dbReference type="NCBI Taxonomy" id="1195236"/>
    <lineage>
        <taxon>Bacteria</taxon>
        <taxon>Bacillati</taxon>
        <taxon>Bacillota</taxon>
        <taxon>Clostridia</taxon>
        <taxon>Eubacteriales</taxon>
        <taxon>Oscillospiraceae</taxon>
        <taxon>Ruminiclostridium</taxon>
    </lineage>
</organism>
<protein>
    <submittedName>
        <fullName evidence="3">TadE-like protein</fullName>
    </submittedName>
</protein>
<name>S0FUB8_RUMCE</name>